<accession>A0ABC8Z414</accession>
<feature type="compositionally biased region" description="Pro residues" evidence="2">
    <location>
        <begin position="30"/>
        <end position="69"/>
    </location>
</feature>
<reference evidence="4 5" key="2">
    <citation type="submission" date="2024-10" db="EMBL/GenBank/DDBJ databases">
        <authorList>
            <person name="Ryan C."/>
        </authorList>
    </citation>
    <scope>NUCLEOTIDE SEQUENCE [LARGE SCALE GENOMIC DNA]</scope>
</reference>
<dbReference type="Pfam" id="PF01190">
    <property type="entry name" value="Pollen_Ole_e_1"/>
    <property type="match status" value="1"/>
</dbReference>
<feature type="signal peptide" evidence="3">
    <location>
        <begin position="1"/>
        <end position="20"/>
    </location>
</feature>
<evidence type="ECO:0000256" key="2">
    <source>
        <dbReference type="SAM" id="MobiDB-lite"/>
    </source>
</evidence>
<dbReference type="EMBL" id="OZ075127">
    <property type="protein sequence ID" value="CAL4951779.1"/>
    <property type="molecule type" value="Genomic_DNA"/>
</dbReference>
<evidence type="ECO:0000256" key="1">
    <source>
        <dbReference type="ARBA" id="ARBA00022729"/>
    </source>
</evidence>
<evidence type="ECO:0000313" key="5">
    <source>
        <dbReference type="Proteomes" id="UP001497457"/>
    </source>
</evidence>
<dbReference type="PANTHER" id="PTHR33470">
    <property type="entry name" value="OS01G0164075 PROTEIN"/>
    <property type="match status" value="1"/>
</dbReference>
<organism evidence="4 5">
    <name type="scientific">Urochloa decumbens</name>
    <dbReference type="NCBI Taxonomy" id="240449"/>
    <lineage>
        <taxon>Eukaryota</taxon>
        <taxon>Viridiplantae</taxon>
        <taxon>Streptophyta</taxon>
        <taxon>Embryophyta</taxon>
        <taxon>Tracheophyta</taxon>
        <taxon>Spermatophyta</taxon>
        <taxon>Magnoliopsida</taxon>
        <taxon>Liliopsida</taxon>
        <taxon>Poales</taxon>
        <taxon>Poaceae</taxon>
        <taxon>PACMAD clade</taxon>
        <taxon>Panicoideae</taxon>
        <taxon>Panicodae</taxon>
        <taxon>Paniceae</taxon>
        <taxon>Melinidinae</taxon>
        <taxon>Urochloa</taxon>
    </lineage>
</organism>
<protein>
    <submittedName>
        <fullName evidence="4">Uncharacterized protein</fullName>
    </submittedName>
</protein>
<name>A0ABC8Z414_9POAL</name>
<dbReference type="Proteomes" id="UP001497457">
    <property type="component" value="Chromosome 17b"/>
</dbReference>
<reference evidence="5" key="1">
    <citation type="submission" date="2024-06" db="EMBL/GenBank/DDBJ databases">
        <authorList>
            <person name="Ryan C."/>
        </authorList>
    </citation>
    <scope>NUCLEOTIDE SEQUENCE [LARGE SCALE GENOMIC DNA]</scope>
</reference>
<gene>
    <name evidence="4" type="ORF">URODEC1_LOCUS39123</name>
</gene>
<feature type="chain" id="PRO_5044761440" evidence="3">
    <location>
        <begin position="21"/>
        <end position="219"/>
    </location>
</feature>
<evidence type="ECO:0000313" key="4">
    <source>
        <dbReference type="EMBL" id="CAL4951779.1"/>
    </source>
</evidence>
<sequence>MAAFLPIAVLISLLAAGAAAAGYGSSSPSPSTPASPHFPPLASPYTPPPPPATPSPPPAPHTSPPPPPYGGDKKKKLVVVRVEGLVLCQSCAKRGTQSLDGAAPLRGARVTVTCRDRKNRVMAWRAPAADYNGYFHAEFGVERAGDFFGEDPREACFVRLLSSPDAKCNGVTNVNGGMAGARIRDEGKRWTDGRGVENVVYAAGPLAFKPDMCVPTYHY</sequence>
<dbReference type="PANTHER" id="PTHR33470:SF4">
    <property type="entry name" value="OS01G0164025 PROTEIN"/>
    <property type="match status" value="1"/>
</dbReference>
<evidence type="ECO:0000256" key="3">
    <source>
        <dbReference type="SAM" id="SignalP"/>
    </source>
</evidence>
<proteinExistence type="predicted"/>
<feature type="region of interest" description="Disordered" evidence="2">
    <location>
        <begin position="22"/>
        <end position="73"/>
    </location>
</feature>
<keyword evidence="1 3" id="KW-0732">Signal</keyword>
<keyword evidence="5" id="KW-1185">Reference proteome</keyword>
<dbReference type="AlphaFoldDB" id="A0ABC8Z414"/>